<dbReference type="Proteomes" id="UP000807306">
    <property type="component" value="Unassembled WGS sequence"/>
</dbReference>
<evidence type="ECO:0000256" key="1">
    <source>
        <dbReference type="SAM" id="MobiDB-lite"/>
    </source>
</evidence>
<reference evidence="2" key="1">
    <citation type="submission" date="2020-11" db="EMBL/GenBank/DDBJ databases">
        <authorList>
            <consortium name="DOE Joint Genome Institute"/>
            <person name="Ahrendt S."/>
            <person name="Riley R."/>
            <person name="Andreopoulos W."/>
            <person name="Labutti K."/>
            <person name="Pangilinan J."/>
            <person name="Ruiz-Duenas F.J."/>
            <person name="Barrasa J.M."/>
            <person name="Sanchez-Garcia M."/>
            <person name="Camarero S."/>
            <person name="Miyauchi S."/>
            <person name="Serrano A."/>
            <person name="Linde D."/>
            <person name="Babiker R."/>
            <person name="Drula E."/>
            <person name="Ayuso-Fernandez I."/>
            <person name="Pacheco R."/>
            <person name="Padilla G."/>
            <person name="Ferreira P."/>
            <person name="Barriuso J."/>
            <person name="Kellner H."/>
            <person name="Castanera R."/>
            <person name="Alfaro M."/>
            <person name="Ramirez L."/>
            <person name="Pisabarro A.G."/>
            <person name="Kuo A."/>
            <person name="Tritt A."/>
            <person name="Lipzen A."/>
            <person name="He G."/>
            <person name="Yan M."/>
            <person name="Ng V."/>
            <person name="Cullen D."/>
            <person name="Martin F."/>
            <person name="Rosso M.-N."/>
            <person name="Henrissat B."/>
            <person name="Hibbett D."/>
            <person name="Martinez A.T."/>
            <person name="Grigoriev I.V."/>
        </authorList>
    </citation>
    <scope>NUCLEOTIDE SEQUENCE</scope>
    <source>
        <strain evidence="2">CBS 506.95</strain>
    </source>
</reference>
<sequence>MPHVGLSSSRAAVAALNETFDDGYASTDSDNLPESIIVRSTRTRNIVPPRRADEPITFAIPSATIEAIESQTPLDQEGDTSLSVAGSPVHAVEGRQHNHSSSPMSDLNVNRLPTRTSNVPHEDDLDTLPTLEPDTTQRREDVELVDIQEIFPSDPAAEDVYRLRQLLSLPVLPAEDSTDSQEGTAIPNFPISEIQIESSQAIGSTTFVGGQADNAVLAELRRRGVSPVIMRRMSPPPEIYPPIHNLTVGPNIATSSSPPGDLAAVPTIVSSTHSADYGPHSANTGARYLRRRFGDLHTRVSGFQRPPFGLGLQQFVAADAILVIRKELHITSTALTSAAVVNDDFSDNQDVVVCFDEVLSYFGETASPYERAQGHINNLDKLWGVIRMHPERLTPFEIEEDLPLIIALVGNGTDRRVLPEGGEVLTPRSDIRYSTATQILAKRNAAQLDDGTVRLLPFSYEEIFIHMVRRVYIRVKREYPSLRL</sequence>
<name>A0A9P6EDK0_9AGAR</name>
<feature type="region of interest" description="Disordered" evidence="1">
    <location>
        <begin position="93"/>
        <end position="132"/>
    </location>
</feature>
<accession>A0A9P6EDK0</accession>
<evidence type="ECO:0000313" key="3">
    <source>
        <dbReference type="Proteomes" id="UP000807306"/>
    </source>
</evidence>
<organism evidence="2 3">
    <name type="scientific">Crepidotus variabilis</name>
    <dbReference type="NCBI Taxonomy" id="179855"/>
    <lineage>
        <taxon>Eukaryota</taxon>
        <taxon>Fungi</taxon>
        <taxon>Dikarya</taxon>
        <taxon>Basidiomycota</taxon>
        <taxon>Agaricomycotina</taxon>
        <taxon>Agaricomycetes</taxon>
        <taxon>Agaricomycetidae</taxon>
        <taxon>Agaricales</taxon>
        <taxon>Agaricineae</taxon>
        <taxon>Crepidotaceae</taxon>
        <taxon>Crepidotus</taxon>
    </lineage>
</organism>
<proteinExistence type="predicted"/>
<gene>
    <name evidence="2" type="ORF">CPB83DRAFT_856703</name>
</gene>
<keyword evidence="3" id="KW-1185">Reference proteome</keyword>
<comment type="caution">
    <text evidence="2">The sequence shown here is derived from an EMBL/GenBank/DDBJ whole genome shotgun (WGS) entry which is preliminary data.</text>
</comment>
<evidence type="ECO:0000313" key="2">
    <source>
        <dbReference type="EMBL" id="KAF9527085.1"/>
    </source>
</evidence>
<dbReference type="EMBL" id="MU157864">
    <property type="protein sequence ID" value="KAF9527085.1"/>
    <property type="molecule type" value="Genomic_DNA"/>
</dbReference>
<dbReference type="AlphaFoldDB" id="A0A9P6EDK0"/>
<protein>
    <submittedName>
        <fullName evidence="2">Uncharacterized protein</fullName>
    </submittedName>
</protein>
<feature type="compositionally biased region" description="Polar residues" evidence="1">
    <location>
        <begin position="99"/>
        <end position="119"/>
    </location>
</feature>